<dbReference type="AlphaFoldDB" id="A0AAV3QA97"/>
<accession>A0AAV3QA97</accession>
<dbReference type="PANTHER" id="PTHR33116">
    <property type="entry name" value="REVERSE TRANSCRIPTASE ZINC-BINDING DOMAIN-CONTAINING PROTEIN-RELATED-RELATED"/>
    <property type="match status" value="1"/>
</dbReference>
<dbReference type="Pfam" id="PF00078">
    <property type="entry name" value="RVT_1"/>
    <property type="match status" value="1"/>
</dbReference>
<evidence type="ECO:0000313" key="3">
    <source>
        <dbReference type="Proteomes" id="UP001454036"/>
    </source>
</evidence>
<evidence type="ECO:0000313" key="2">
    <source>
        <dbReference type="EMBL" id="GAA0159530.1"/>
    </source>
</evidence>
<dbReference type="Pfam" id="PF13966">
    <property type="entry name" value="zf-RVT"/>
    <property type="match status" value="1"/>
</dbReference>
<dbReference type="SUPFAM" id="SSF56672">
    <property type="entry name" value="DNA/RNA polymerases"/>
    <property type="match status" value="1"/>
</dbReference>
<proteinExistence type="predicted"/>
<keyword evidence="3" id="KW-1185">Reference proteome</keyword>
<dbReference type="Proteomes" id="UP001454036">
    <property type="component" value="Unassembled WGS sequence"/>
</dbReference>
<dbReference type="PROSITE" id="PS50878">
    <property type="entry name" value="RT_POL"/>
    <property type="match status" value="1"/>
</dbReference>
<dbReference type="InterPro" id="IPR026960">
    <property type="entry name" value="RVT-Znf"/>
</dbReference>
<name>A0AAV3QA97_LITER</name>
<organism evidence="2 3">
    <name type="scientific">Lithospermum erythrorhizon</name>
    <name type="common">Purple gromwell</name>
    <name type="synonym">Lithospermum officinale var. erythrorhizon</name>
    <dbReference type="NCBI Taxonomy" id="34254"/>
    <lineage>
        <taxon>Eukaryota</taxon>
        <taxon>Viridiplantae</taxon>
        <taxon>Streptophyta</taxon>
        <taxon>Embryophyta</taxon>
        <taxon>Tracheophyta</taxon>
        <taxon>Spermatophyta</taxon>
        <taxon>Magnoliopsida</taxon>
        <taxon>eudicotyledons</taxon>
        <taxon>Gunneridae</taxon>
        <taxon>Pentapetalae</taxon>
        <taxon>asterids</taxon>
        <taxon>lamiids</taxon>
        <taxon>Boraginales</taxon>
        <taxon>Boraginaceae</taxon>
        <taxon>Boraginoideae</taxon>
        <taxon>Lithospermeae</taxon>
        <taxon>Lithospermum</taxon>
    </lineage>
</organism>
<protein>
    <recommendedName>
        <fullName evidence="1">Reverse transcriptase domain-containing protein</fullName>
    </recommendedName>
</protein>
<reference evidence="2 3" key="1">
    <citation type="submission" date="2024-01" db="EMBL/GenBank/DDBJ databases">
        <title>The complete chloroplast genome sequence of Lithospermum erythrorhizon: insights into the phylogenetic relationship among Boraginaceae species and the maternal lineages of purple gromwells.</title>
        <authorList>
            <person name="Okada T."/>
            <person name="Watanabe K."/>
        </authorList>
    </citation>
    <scope>NUCLEOTIDE SEQUENCE [LARGE SCALE GENOMIC DNA]</scope>
</reference>
<comment type="caution">
    <text evidence="2">The sequence shown here is derived from an EMBL/GenBank/DDBJ whole genome shotgun (WGS) entry which is preliminary data.</text>
</comment>
<sequence length="461" mass="53403">MKKVLNAVVGKQQTAFIPGSKILDGILLMQELVAGYHQKSGSSRCAIRIDIMKVFDSVNWEFLWTVLHILNFSPIFVNWIRACVSRAWFLICFNGTSISYFPSSRGLRQGDPLSPYLFIVVMDSFNELMKYESRSTDFIFHPKCKDFDITTVFFADDMFVVYGAQRKTVQIVSNALKEFGDLSGVIAKIGEIVRTFLWKGETQWNYLAKMKWKNVTHSREAGGLRVKGLRDWNKVCMASHIWDICNMKEGNISGAWLQKSTDSSIWRQLLKYKEVIREHVKVRIGDGVRDNFMYDSWLYRGYLNEVLSEVAKRFLRIEDKATVAKVMTSGRWPKGTELTVELKQLKENLSVLKVDKKDRLTWGGGGDCIRTKDIWKTLHPVISKPEWVKLVWFKENIPRHIFLCWVLFQGKLPIKDRLKRWDVCDDDLCLFYGEQESVYGGIYWCIWMISGDLGGEKRKGG</sequence>
<dbReference type="EMBL" id="BAABME010003624">
    <property type="protein sequence ID" value="GAA0159530.1"/>
    <property type="molecule type" value="Genomic_DNA"/>
</dbReference>
<gene>
    <name evidence="2" type="ORF">LIER_16283</name>
</gene>
<dbReference type="InterPro" id="IPR043502">
    <property type="entry name" value="DNA/RNA_pol_sf"/>
</dbReference>
<dbReference type="PANTHER" id="PTHR33116:SF80">
    <property type="entry name" value="REVERSE TRANSCRIPTASE ZINC-BINDING DOMAIN-CONTAINING PROTEIN"/>
    <property type="match status" value="1"/>
</dbReference>
<dbReference type="InterPro" id="IPR000477">
    <property type="entry name" value="RT_dom"/>
</dbReference>
<feature type="domain" description="Reverse transcriptase" evidence="1">
    <location>
        <begin position="1"/>
        <end position="217"/>
    </location>
</feature>
<evidence type="ECO:0000259" key="1">
    <source>
        <dbReference type="PROSITE" id="PS50878"/>
    </source>
</evidence>